<dbReference type="GO" id="GO:0012505">
    <property type="term" value="C:endomembrane system"/>
    <property type="evidence" value="ECO:0007669"/>
    <property type="project" value="UniProtKB-SubCell"/>
</dbReference>
<dbReference type="GO" id="GO:0016020">
    <property type="term" value="C:membrane"/>
    <property type="evidence" value="ECO:0007669"/>
    <property type="project" value="TreeGrafter"/>
</dbReference>
<feature type="transmembrane region" description="Helical" evidence="8">
    <location>
        <begin position="326"/>
        <end position="346"/>
    </location>
</feature>
<evidence type="ECO:0000256" key="3">
    <source>
        <dbReference type="ARBA" id="ARBA00022448"/>
    </source>
</evidence>
<evidence type="ECO:0000259" key="9">
    <source>
        <dbReference type="PROSITE" id="PS50850"/>
    </source>
</evidence>
<dbReference type="PANTHER" id="PTHR23514:SF3">
    <property type="entry name" value="BYPASS OF STOP CODON PROTEIN 6"/>
    <property type="match status" value="1"/>
</dbReference>
<sequence>MDSPQSQVTDSHPEFITLPDRCWYPSNKLPVAPSFLSHDAHHGHSLGANIVVETRLLTESSSKTGATFKKTITQLSHPGLDDHENVFSRESLERTPSTATYVDVFPTDAWSRKNSFEKEAEVSTPSLEFEHVTQRLFTTYFIYFVCGWGDGGHVVLPAFEKDFGLSYTTCSLLFTGSTVGSVIGTILLERIVNFLGQFYPSLDQHTYFPAVPFFDRLFTKNVSAALPCGVGYSPAKARFSSLVLGGLLHPLFFVVMGTARNYPALFLAYAIAAFARSFWTGEHLNFYVVSTPKKPLGVLLGCWCIGSFSAPLVCQTLMAKGIPWKHFYLGSLVISAVALSLIIFSFRPTRNEFLADCKVALDAMKFTPSANSPGTDTTIQPSHAEKVRDSSTRRVDIQSPPNTLFLALSMPYQWAFSLFAFIYSGSETTFQGFIVTYLLTNRGSSPNTVGYVSSGFWGGMAAGRILWGYYCTGLTFTQRKRIIHACTSVTPFMTLKSVSFLMTILIWFVDSTIENALSSAVVGLMYGPIFPGTLGLCNDILPRDVHMVSMAILTAVASAGSAVLPFITGIISNKDGMRVFCYVTVSQNVAMFVLWLFFPSSPPVRVSSSV</sequence>
<dbReference type="Pfam" id="PF07690">
    <property type="entry name" value="MFS_1"/>
    <property type="match status" value="1"/>
</dbReference>
<feature type="transmembrane region" description="Helical" evidence="8">
    <location>
        <begin position="548"/>
        <end position="567"/>
    </location>
</feature>
<keyword evidence="11" id="KW-1185">Reference proteome</keyword>
<evidence type="ECO:0000256" key="2">
    <source>
        <dbReference type="ARBA" id="ARBA00008335"/>
    </source>
</evidence>
<dbReference type="PANTHER" id="PTHR23514">
    <property type="entry name" value="BYPASS OF STOP CODON PROTEIN 6"/>
    <property type="match status" value="1"/>
</dbReference>
<dbReference type="SUPFAM" id="SSF103473">
    <property type="entry name" value="MFS general substrate transporter"/>
    <property type="match status" value="1"/>
</dbReference>
<feature type="transmembrane region" description="Helical" evidence="8">
    <location>
        <begin position="262"/>
        <end position="279"/>
    </location>
</feature>
<keyword evidence="3" id="KW-0813">Transport</keyword>
<dbReference type="InterPro" id="IPR036259">
    <property type="entry name" value="MFS_trans_sf"/>
</dbReference>
<dbReference type="GO" id="GO:0022857">
    <property type="term" value="F:transmembrane transporter activity"/>
    <property type="evidence" value="ECO:0007669"/>
    <property type="project" value="InterPro"/>
</dbReference>
<feature type="compositionally biased region" description="Polar residues" evidence="7">
    <location>
        <begin position="371"/>
        <end position="381"/>
    </location>
</feature>
<feature type="domain" description="Major facilitator superfamily (MFS) profile" evidence="9">
    <location>
        <begin position="413"/>
        <end position="610"/>
    </location>
</feature>
<proteinExistence type="inferred from homology"/>
<comment type="similarity">
    <text evidence="2">Belongs to the major facilitator superfamily.</text>
</comment>
<evidence type="ECO:0000313" key="11">
    <source>
        <dbReference type="Proteomes" id="UP001195769"/>
    </source>
</evidence>
<dbReference type="InterPro" id="IPR011701">
    <property type="entry name" value="MFS"/>
</dbReference>
<feature type="transmembrane region" description="Helical" evidence="8">
    <location>
        <begin position="451"/>
        <end position="470"/>
    </location>
</feature>
<organism evidence="10 11">
    <name type="scientific">Suillus fuscotomentosus</name>
    <dbReference type="NCBI Taxonomy" id="1912939"/>
    <lineage>
        <taxon>Eukaryota</taxon>
        <taxon>Fungi</taxon>
        <taxon>Dikarya</taxon>
        <taxon>Basidiomycota</taxon>
        <taxon>Agaricomycotina</taxon>
        <taxon>Agaricomycetes</taxon>
        <taxon>Agaricomycetidae</taxon>
        <taxon>Boletales</taxon>
        <taxon>Suillineae</taxon>
        <taxon>Suillaceae</taxon>
        <taxon>Suillus</taxon>
    </lineage>
</organism>
<evidence type="ECO:0000256" key="8">
    <source>
        <dbReference type="SAM" id="Phobius"/>
    </source>
</evidence>
<keyword evidence="5 8" id="KW-1133">Transmembrane helix</keyword>
<accession>A0AAD4EPG1</accession>
<name>A0AAD4EPG1_9AGAM</name>
<evidence type="ECO:0000313" key="10">
    <source>
        <dbReference type="EMBL" id="KAG1908404.1"/>
    </source>
</evidence>
<feature type="transmembrane region" description="Helical" evidence="8">
    <location>
        <begin position="414"/>
        <end position="439"/>
    </location>
</feature>
<reference evidence="10" key="1">
    <citation type="journal article" date="2020" name="New Phytol.">
        <title>Comparative genomics reveals dynamic genome evolution in host specialist ectomycorrhizal fungi.</title>
        <authorList>
            <person name="Lofgren L.A."/>
            <person name="Nguyen N.H."/>
            <person name="Vilgalys R."/>
            <person name="Ruytinx J."/>
            <person name="Liao H.L."/>
            <person name="Branco S."/>
            <person name="Kuo A."/>
            <person name="LaButti K."/>
            <person name="Lipzen A."/>
            <person name="Andreopoulos W."/>
            <person name="Pangilinan J."/>
            <person name="Riley R."/>
            <person name="Hundley H."/>
            <person name="Na H."/>
            <person name="Barry K."/>
            <person name="Grigoriev I.V."/>
            <person name="Stajich J.E."/>
            <person name="Kennedy P.G."/>
        </authorList>
    </citation>
    <scope>NUCLEOTIDE SEQUENCE</scope>
    <source>
        <strain evidence="10">FC203</strain>
    </source>
</reference>
<dbReference type="Proteomes" id="UP001195769">
    <property type="component" value="Unassembled WGS sequence"/>
</dbReference>
<dbReference type="InterPro" id="IPR020846">
    <property type="entry name" value="MFS_dom"/>
</dbReference>
<comment type="caution">
    <text evidence="10">The sequence shown here is derived from an EMBL/GenBank/DDBJ whole genome shotgun (WGS) entry which is preliminary data.</text>
</comment>
<dbReference type="AlphaFoldDB" id="A0AAD4EPG1"/>
<feature type="compositionally biased region" description="Basic and acidic residues" evidence="7">
    <location>
        <begin position="383"/>
        <end position="392"/>
    </location>
</feature>
<feature type="transmembrane region" description="Helical" evidence="8">
    <location>
        <begin position="579"/>
        <end position="598"/>
    </location>
</feature>
<feature type="transmembrane region" description="Helical" evidence="8">
    <location>
        <begin position="482"/>
        <end position="509"/>
    </location>
</feature>
<evidence type="ECO:0000256" key="6">
    <source>
        <dbReference type="ARBA" id="ARBA00023136"/>
    </source>
</evidence>
<evidence type="ECO:0000256" key="1">
    <source>
        <dbReference type="ARBA" id="ARBA00004127"/>
    </source>
</evidence>
<feature type="transmembrane region" description="Helical" evidence="8">
    <location>
        <begin position="295"/>
        <end position="314"/>
    </location>
</feature>
<comment type="subcellular location">
    <subcellularLocation>
        <location evidence="1">Endomembrane system</location>
        <topology evidence="1">Multi-pass membrane protein</topology>
    </subcellularLocation>
</comment>
<feature type="transmembrane region" description="Helical" evidence="8">
    <location>
        <begin position="237"/>
        <end position="255"/>
    </location>
</feature>
<gene>
    <name evidence="10" type="ORF">F5891DRAFT_937951</name>
</gene>
<dbReference type="GeneID" id="64668437"/>
<keyword evidence="6 8" id="KW-0472">Membrane</keyword>
<evidence type="ECO:0000256" key="7">
    <source>
        <dbReference type="SAM" id="MobiDB-lite"/>
    </source>
</evidence>
<dbReference type="Gene3D" id="1.20.1250.20">
    <property type="entry name" value="MFS general substrate transporter like domains"/>
    <property type="match status" value="1"/>
</dbReference>
<protein>
    <submittedName>
        <fullName evidence="10">Major facilitator superfamily domain-containing protein</fullName>
    </submittedName>
</protein>
<evidence type="ECO:0000256" key="4">
    <source>
        <dbReference type="ARBA" id="ARBA00022692"/>
    </source>
</evidence>
<feature type="region of interest" description="Disordered" evidence="7">
    <location>
        <begin position="371"/>
        <end position="392"/>
    </location>
</feature>
<dbReference type="RefSeq" id="XP_041233979.1">
    <property type="nucleotide sequence ID" value="XM_041374139.1"/>
</dbReference>
<dbReference type="PROSITE" id="PS50850">
    <property type="entry name" value="MFS"/>
    <property type="match status" value="1"/>
</dbReference>
<dbReference type="InterPro" id="IPR051788">
    <property type="entry name" value="MFS_Transporter"/>
</dbReference>
<feature type="transmembrane region" description="Helical" evidence="8">
    <location>
        <begin position="516"/>
        <end position="536"/>
    </location>
</feature>
<dbReference type="EMBL" id="JABBWK010000001">
    <property type="protein sequence ID" value="KAG1908404.1"/>
    <property type="molecule type" value="Genomic_DNA"/>
</dbReference>
<evidence type="ECO:0000256" key="5">
    <source>
        <dbReference type="ARBA" id="ARBA00022989"/>
    </source>
</evidence>
<keyword evidence="4 8" id="KW-0812">Transmembrane</keyword>